<dbReference type="Proteomes" id="UP000183508">
    <property type="component" value="Unassembled WGS sequence"/>
</dbReference>
<name>A0A1I7GSR4_9BACL</name>
<dbReference type="Gene3D" id="3.10.20.300">
    <property type="entry name" value="mk0293 like domain"/>
    <property type="match status" value="1"/>
</dbReference>
<evidence type="ECO:0000256" key="3">
    <source>
        <dbReference type="SAM" id="MobiDB-lite"/>
    </source>
</evidence>
<feature type="compositionally biased region" description="Basic residues" evidence="3">
    <location>
        <begin position="112"/>
        <end position="125"/>
    </location>
</feature>
<dbReference type="AlphaFoldDB" id="A0A1I7GSR4"/>
<protein>
    <recommendedName>
        <fullName evidence="2">Pyridinium-3,5-bisthiocarboxylic acid mononucleotide nickel insertion protein</fullName>
        <shortName evidence="2">P2TMN nickel insertion protein</shortName>
        <ecNumber evidence="2">4.99.1.12</ecNumber>
    </recommendedName>
    <alternativeName>
        <fullName evidence="2">Nickel-pincer cofactor biosynthesis protein LarC</fullName>
    </alternativeName>
</protein>
<feature type="region of interest" description="Disordered" evidence="3">
    <location>
        <begin position="69"/>
        <end position="141"/>
    </location>
</feature>
<comment type="function">
    <text evidence="2">Involved in the biosynthesis of a nickel-pincer cofactor ((SCS)Ni(II) pincer complex). Binds Ni(2+), and functions in nickel delivery to pyridinium-3,5-bisthiocarboxylic acid mononucleotide (P2TMN), to form the mature cofactor. Is thus probably required for the activation of nickel-pincer cofactor-dependent enzymes.</text>
</comment>
<evidence type="ECO:0000313" key="5">
    <source>
        <dbReference type="Proteomes" id="UP000183508"/>
    </source>
</evidence>
<comment type="similarity">
    <text evidence="2">Belongs to the LarC family.</text>
</comment>
<gene>
    <name evidence="2" type="primary">larC</name>
    <name evidence="4" type="ORF">SAMN05421543_10339</name>
</gene>
<dbReference type="RefSeq" id="WP_074949827.1">
    <property type="nucleotide sequence ID" value="NZ_FPBV01000003.1"/>
</dbReference>
<evidence type="ECO:0000313" key="4">
    <source>
        <dbReference type="EMBL" id="SFU51477.1"/>
    </source>
</evidence>
<dbReference type="GO" id="GO:0016151">
    <property type="term" value="F:nickel cation binding"/>
    <property type="evidence" value="ECO:0007669"/>
    <property type="project" value="UniProtKB-UniRule"/>
</dbReference>
<keyword evidence="2" id="KW-0456">Lyase</keyword>
<dbReference type="Gene3D" id="3.30.70.1380">
    <property type="entry name" value="Transcriptional regulatory protein pf0864 domain like"/>
    <property type="match status" value="1"/>
</dbReference>
<evidence type="ECO:0000256" key="1">
    <source>
        <dbReference type="ARBA" id="ARBA00022596"/>
    </source>
</evidence>
<keyword evidence="1 2" id="KW-0533">Nickel</keyword>
<sequence length="464" mass="49683">MRIAYIECPAGASGDMFLGAWLDAGVDEAAWRAMLAKLAVPGYEVQVRPVMKQGIRALKVDVVVEGDEPVAAGDPGVGFEGHDPDHPHEHEHGHGDHHHHGGHDHHHDHGGHAHGHYHGHDHHHGHGELPAHGHGHAHPHRHLPDIEHILDHSDLPEPVREKSRLAFRLLAVAEGRVHGLPPERVHFHEVGAVDAIVDIVGAMAGWYLAGMPACYVSPIEVGGGTVRCAHGLMPVPAPATALLLEGLPTYSSGRWGETVTPTGAAILRALCERGEAPVFAADTIGYGAGTKELPVANVLRIRLGESAELERAGELWVLEANVDDMPGEWAAHALQRMLDLGALDAWVTPVVMKKGRPGMQMHVLCDAARRDGLVAALHEETTSLGVRYYPVSRSALARRWVTVSTPYGAVRVKVAERDGRVVNAAPEYEDCRVAAASSGVPLKVVYQAALAEAQAEWAAGSPGQ</sequence>
<reference evidence="5" key="1">
    <citation type="submission" date="2016-10" db="EMBL/GenBank/DDBJ databases">
        <authorList>
            <person name="Varghese N."/>
        </authorList>
    </citation>
    <scope>NUCLEOTIDE SEQUENCE [LARGE SCALE GENOMIC DNA]</scope>
    <source>
        <strain evidence="5">DSM 17980</strain>
    </source>
</reference>
<organism evidence="4 5">
    <name type="scientific">Alicyclobacillus macrosporangiidus</name>
    <dbReference type="NCBI Taxonomy" id="392015"/>
    <lineage>
        <taxon>Bacteria</taxon>
        <taxon>Bacillati</taxon>
        <taxon>Bacillota</taxon>
        <taxon>Bacilli</taxon>
        <taxon>Bacillales</taxon>
        <taxon>Alicyclobacillaceae</taxon>
        <taxon>Alicyclobacillus</taxon>
    </lineage>
</organism>
<proteinExistence type="inferred from homology"/>
<feature type="compositionally biased region" description="Basic residues" evidence="3">
    <location>
        <begin position="95"/>
        <end position="104"/>
    </location>
</feature>
<keyword evidence="5" id="KW-1185">Reference proteome</keyword>
<dbReference type="GO" id="GO:0051604">
    <property type="term" value="P:protein maturation"/>
    <property type="evidence" value="ECO:0007669"/>
    <property type="project" value="UniProtKB-UniRule"/>
</dbReference>
<accession>A0A1I7GSR4</accession>
<dbReference type="PANTHER" id="PTHR36566:SF1">
    <property type="entry name" value="PYRIDINIUM-3,5-BISTHIOCARBOXYLIC ACID MONONUCLEOTIDE NICKEL INSERTION PROTEIN"/>
    <property type="match status" value="1"/>
</dbReference>
<dbReference type="Pfam" id="PF01969">
    <property type="entry name" value="Ni_insertion"/>
    <property type="match status" value="1"/>
</dbReference>
<dbReference type="HAMAP" id="MF_01074">
    <property type="entry name" value="LarC"/>
    <property type="match status" value="1"/>
</dbReference>
<dbReference type="EMBL" id="FPBV01000003">
    <property type="protein sequence ID" value="SFU51477.1"/>
    <property type="molecule type" value="Genomic_DNA"/>
</dbReference>
<dbReference type="GO" id="GO:0016829">
    <property type="term" value="F:lyase activity"/>
    <property type="evidence" value="ECO:0007669"/>
    <property type="project" value="UniProtKB-UniRule"/>
</dbReference>
<dbReference type="NCBIfam" id="TIGR00299">
    <property type="entry name" value="nickel pincer cofactor biosynthesis protein LarC"/>
    <property type="match status" value="1"/>
</dbReference>
<dbReference type="STRING" id="392015.SAMN05421543_10339"/>
<dbReference type="EC" id="4.99.1.12" evidence="2"/>
<comment type="catalytic activity">
    <reaction evidence="2">
        <text>Ni(II)-pyridinium-3,5-bisthiocarboxylate mononucleotide = pyridinium-3,5-bisthiocarboxylate mononucleotide + Ni(2+)</text>
        <dbReference type="Rhea" id="RHEA:54784"/>
        <dbReference type="ChEBI" id="CHEBI:49786"/>
        <dbReference type="ChEBI" id="CHEBI:137372"/>
        <dbReference type="ChEBI" id="CHEBI:137373"/>
        <dbReference type="EC" id="4.99.1.12"/>
    </reaction>
</comment>
<feature type="compositionally biased region" description="Basic and acidic residues" evidence="3">
    <location>
        <begin position="80"/>
        <end position="94"/>
    </location>
</feature>
<evidence type="ECO:0000256" key="2">
    <source>
        <dbReference type="HAMAP-Rule" id="MF_01074"/>
    </source>
</evidence>
<dbReference type="OrthoDB" id="9765625at2"/>
<dbReference type="PANTHER" id="PTHR36566">
    <property type="entry name" value="NICKEL INSERTION PROTEIN-RELATED"/>
    <property type="match status" value="1"/>
</dbReference>
<dbReference type="InterPro" id="IPR002822">
    <property type="entry name" value="Ni_insertion"/>
</dbReference>